<accession>A0ACB8TUV2</accession>
<keyword evidence="2" id="KW-1185">Reference proteome</keyword>
<comment type="caution">
    <text evidence="1">The sequence shown here is derived from an EMBL/GenBank/DDBJ whole genome shotgun (WGS) entry which is preliminary data.</text>
</comment>
<protein>
    <submittedName>
        <fullName evidence="1">Transcription factor Opi1-domain-containing protein</fullName>
    </submittedName>
</protein>
<dbReference type="Proteomes" id="UP001055072">
    <property type="component" value="Unassembled WGS sequence"/>
</dbReference>
<gene>
    <name evidence="1" type="ORF">BDY19DRAFT_964425</name>
</gene>
<name>A0ACB8TUV2_9APHY</name>
<evidence type="ECO:0000313" key="2">
    <source>
        <dbReference type="Proteomes" id="UP001055072"/>
    </source>
</evidence>
<dbReference type="EMBL" id="MU274928">
    <property type="protein sequence ID" value="KAI0085802.1"/>
    <property type="molecule type" value="Genomic_DNA"/>
</dbReference>
<proteinExistence type="predicted"/>
<reference evidence="1" key="1">
    <citation type="journal article" date="2021" name="Environ. Microbiol.">
        <title>Gene family expansions and transcriptome signatures uncover fungal adaptations to wood decay.</title>
        <authorList>
            <person name="Hage H."/>
            <person name="Miyauchi S."/>
            <person name="Viragh M."/>
            <person name="Drula E."/>
            <person name="Min B."/>
            <person name="Chaduli D."/>
            <person name="Navarro D."/>
            <person name="Favel A."/>
            <person name="Norest M."/>
            <person name="Lesage-Meessen L."/>
            <person name="Balint B."/>
            <person name="Merenyi Z."/>
            <person name="de Eugenio L."/>
            <person name="Morin E."/>
            <person name="Martinez A.T."/>
            <person name="Baldrian P."/>
            <person name="Stursova M."/>
            <person name="Martinez M.J."/>
            <person name="Novotny C."/>
            <person name="Magnuson J.K."/>
            <person name="Spatafora J.W."/>
            <person name="Maurice S."/>
            <person name="Pangilinan J."/>
            <person name="Andreopoulos W."/>
            <person name="LaButti K."/>
            <person name="Hundley H."/>
            <person name="Na H."/>
            <person name="Kuo A."/>
            <person name="Barry K."/>
            <person name="Lipzen A."/>
            <person name="Henrissat B."/>
            <person name="Riley R."/>
            <person name="Ahrendt S."/>
            <person name="Nagy L.G."/>
            <person name="Grigoriev I.V."/>
            <person name="Martin F."/>
            <person name="Rosso M.N."/>
        </authorList>
    </citation>
    <scope>NUCLEOTIDE SEQUENCE</scope>
    <source>
        <strain evidence="1">CBS 384.51</strain>
    </source>
</reference>
<organism evidence="1 2">
    <name type="scientific">Irpex rosettiformis</name>
    <dbReference type="NCBI Taxonomy" id="378272"/>
    <lineage>
        <taxon>Eukaryota</taxon>
        <taxon>Fungi</taxon>
        <taxon>Dikarya</taxon>
        <taxon>Basidiomycota</taxon>
        <taxon>Agaricomycotina</taxon>
        <taxon>Agaricomycetes</taxon>
        <taxon>Polyporales</taxon>
        <taxon>Irpicaceae</taxon>
        <taxon>Irpex</taxon>
    </lineage>
</organism>
<evidence type="ECO:0000313" key="1">
    <source>
        <dbReference type="EMBL" id="KAI0085802.1"/>
    </source>
</evidence>
<sequence>MDVVSTNNDHLNLDDQDESVRIAVRALGDMRHSVLTSPSTSFQPTPALSVSSRSTSPSLAEDESENFVSRVSTIPLVNTALKAYEHGKASSRVVKYGAEMVESSVKTISRPVIDRLPVNQLDEFACRQLDRIDSYRRRPSVNGETPERGRLLNSDVSERSQLQQNHSWTSALRDLSIVRGRTAQFAASDSSRSPRGNSRDISMIRGEDRATLSPPIDDTTHSRTPTPRQEEGGAVARSSQNENQQQVAQRSRWQAVLLEAGGIGAAVSEESMRRLKYCLEWLQYATVHIDAQILVLRDFIASLQNPSSPSSPRSSHNMPLPEHHLRTLTNIRRDVVETIRQVVDVVSKYAGGALPEPARARVRQFILCLPQRWAQAASGSNAGLVGGTQSEQVAKKESGRGRGRTSAPYTYGPGEAGPSSRSRPASRAASPSSMRTYGPSRTTGSAAPHVTTAGAATNAAQKILTLATESLDMLRAVTAVFKESLDKADAWVDRLRYVGVQRQNSSSITSLPPASSLPSPPEDSPSTYREPLPPIQLTPSSSRAHSPVPGIASLQLPPLDPALYSQSSSYSRHHHYDPHVHHRHHHHHAPHEHVLERDTDYENDGKGRERYGGFGDGPAKDFDALSLSNAPAVSSARFSSTTPRRDIDGDGVGKDSGDERAGNGRGGGGQSMDVDT</sequence>